<reference evidence="1 2" key="1">
    <citation type="submission" date="2024-03" db="EMBL/GenBank/DDBJ databases">
        <authorList>
            <person name="Jo J.-H."/>
        </authorList>
    </citation>
    <scope>NUCLEOTIDE SEQUENCE [LARGE SCALE GENOMIC DNA]</scope>
    <source>
        <strain evidence="1 2">PS1R-30</strain>
    </source>
</reference>
<dbReference type="Gene3D" id="3.40.50.720">
    <property type="entry name" value="NAD(P)-binding Rossmann-like Domain"/>
    <property type="match status" value="1"/>
</dbReference>
<dbReference type="InterPro" id="IPR036291">
    <property type="entry name" value="NAD(P)-bd_dom_sf"/>
</dbReference>
<name>A0ABU8S1U9_9SPHN</name>
<comment type="caution">
    <text evidence="1">The sequence shown here is derived from an EMBL/GenBank/DDBJ whole genome shotgun (WGS) entry which is preliminary data.</text>
</comment>
<dbReference type="SUPFAM" id="SSF51735">
    <property type="entry name" value="NAD(P)-binding Rossmann-fold domains"/>
    <property type="match status" value="1"/>
</dbReference>
<proteinExistence type="predicted"/>
<sequence>MSEQRVAIVTGASRGAGRGIARALGSHGCIVYVTGRSEKEGSAEMPGTIHSTAAEVTAAGGTGIAARCDHANDADVEALIERVIAEQGRIDILVNNAAAVSDALSAPGQFWEKPRQIGNMIDVGIKSGFTASWFAARHMVKQDKGLIVFTSSPGAMHYCFGPAYGAHKAGLDKMAFDMGVDFADAGANVAAVSIWMGALTTERLTGMMEAMPERFAHLEGTLESPDYTGHVAWAIYNDPEMMRFNGATVIGAEEGKGFGITEANGKYPPSVRETTGAVPATYYPHKVK</sequence>
<dbReference type="RefSeq" id="WP_339588782.1">
    <property type="nucleotide sequence ID" value="NZ_JBBHJZ010000004.1"/>
</dbReference>
<evidence type="ECO:0000313" key="2">
    <source>
        <dbReference type="Proteomes" id="UP001361239"/>
    </source>
</evidence>
<keyword evidence="2" id="KW-1185">Reference proteome</keyword>
<gene>
    <name evidence="1" type="ORF">WG901_19490</name>
</gene>
<dbReference type="InterPro" id="IPR002347">
    <property type="entry name" value="SDR_fam"/>
</dbReference>
<dbReference type="EMBL" id="JBBHJZ010000004">
    <property type="protein sequence ID" value="MEJ5978846.1"/>
    <property type="molecule type" value="Genomic_DNA"/>
</dbReference>
<dbReference type="Proteomes" id="UP001361239">
    <property type="component" value="Unassembled WGS sequence"/>
</dbReference>
<dbReference type="PRINTS" id="PR00081">
    <property type="entry name" value="GDHRDH"/>
</dbReference>
<dbReference type="Pfam" id="PF00106">
    <property type="entry name" value="adh_short"/>
    <property type="match status" value="1"/>
</dbReference>
<dbReference type="PANTHER" id="PTHR44147">
    <property type="entry name" value="DEHYDROGENASE/REDUCTASE SDR FAMILY MEMBER 1"/>
    <property type="match status" value="1"/>
</dbReference>
<evidence type="ECO:0000313" key="1">
    <source>
        <dbReference type="EMBL" id="MEJ5978846.1"/>
    </source>
</evidence>
<dbReference type="PANTHER" id="PTHR44147:SF2">
    <property type="entry name" value="DEHYDROGENASE_REDUCTASE SDR FAMILY MEMBER 1"/>
    <property type="match status" value="1"/>
</dbReference>
<organism evidence="1 2">
    <name type="scientific">Novosphingobium anseongense</name>
    <dbReference type="NCBI Taxonomy" id="3133436"/>
    <lineage>
        <taxon>Bacteria</taxon>
        <taxon>Pseudomonadati</taxon>
        <taxon>Pseudomonadota</taxon>
        <taxon>Alphaproteobacteria</taxon>
        <taxon>Sphingomonadales</taxon>
        <taxon>Sphingomonadaceae</taxon>
        <taxon>Novosphingobium</taxon>
    </lineage>
</organism>
<accession>A0ABU8S1U9</accession>
<protein>
    <submittedName>
        <fullName evidence="1">SDR family NAD(P)-dependent oxidoreductase</fullName>
    </submittedName>
</protein>